<name>A0ABS5U519_9BACT</name>
<dbReference type="Proteomes" id="UP000784128">
    <property type="component" value="Unassembled WGS sequence"/>
</dbReference>
<evidence type="ECO:0000313" key="6">
    <source>
        <dbReference type="Proteomes" id="UP000784128"/>
    </source>
</evidence>
<dbReference type="CDD" id="cd05233">
    <property type="entry name" value="SDR_c"/>
    <property type="match status" value="1"/>
</dbReference>
<feature type="domain" description="Ketoreductase" evidence="4">
    <location>
        <begin position="48"/>
        <end position="232"/>
    </location>
</feature>
<evidence type="ECO:0000256" key="3">
    <source>
        <dbReference type="RuleBase" id="RU000363"/>
    </source>
</evidence>
<protein>
    <submittedName>
        <fullName evidence="5">SDR family oxidoreductase</fullName>
    </submittedName>
</protein>
<dbReference type="InterPro" id="IPR002347">
    <property type="entry name" value="SDR_fam"/>
</dbReference>
<dbReference type="Pfam" id="PF00106">
    <property type="entry name" value="adh_short"/>
    <property type="match status" value="1"/>
</dbReference>
<dbReference type="InterPro" id="IPR036291">
    <property type="entry name" value="NAD(P)-bd_dom_sf"/>
</dbReference>
<dbReference type="PANTHER" id="PTHR44196">
    <property type="entry name" value="DEHYDROGENASE/REDUCTASE SDR FAMILY MEMBER 7B"/>
    <property type="match status" value="1"/>
</dbReference>
<dbReference type="InterPro" id="IPR020904">
    <property type="entry name" value="Sc_DH/Rdtase_CS"/>
</dbReference>
<dbReference type="EMBL" id="JAHDYS010000002">
    <property type="protein sequence ID" value="MBT1070768.1"/>
    <property type="molecule type" value="Genomic_DNA"/>
</dbReference>
<dbReference type="SMART" id="SM00822">
    <property type="entry name" value="PKS_KR"/>
    <property type="match status" value="1"/>
</dbReference>
<proteinExistence type="inferred from homology"/>
<dbReference type="PROSITE" id="PS00061">
    <property type="entry name" value="ADH_SHORT"/>
    <property type="match status" value="1"/>
</dbReference>
<evidence type="ECO:0000259" key="4">
    <source>
        <dbReference type="SMART" id="SM00822"/>
    </source>
</evidence>
<evidence type="ECO:0000256" key="2">
    <source>
        <dbReference type="ARBA" id="ARBA00023002"/>
    </source>
</evidence>
<dbReference type="InterPro" id="IPR057326">
    <property type="entry name" value="KR_dom"/>
</dbReference>
<sequence length="356" mass="37696">MAVPKPASKGVVGMKITARMGLLGCLMAGAMAAVKIGRKSRRISFKGLSVVITGGSRGLGLELARLFAGEGARLALVARDVEELERAGLELEAAGAEVHIYQCDVGNQEDVERTVQAIIGECGRVDVLINNAGIVQVAPFENFAVQDFKEAMDTHAWGALYMIRSIAPLMKRQGGGRIVNISSIGGLVAVPHLLPYSMSKFALTALSDGLRSELAKDGILVTTVAPGLMRTGSHIHALLKGQYQKEYAWFSISDANPLLSAHSRRAAKQIVNACRYGAPRLIITLPAALLHLLNANFSGLTTAATRLAARMLPSPVLGHSSPQTGLASGSWAAPSFLTRLADKASLHNNELPIKGH</sequence>
<dbReference type="PANTHER" id="PTHR44196:SF1">
    <property type="entry name" value="DEHYDROGENASE_REDUCTASE SDR FAMILY MEMBER 7B"/>
    <property type="match status" value="1"/>
</dbReference>
<keyword evidence="6" id="KW-1185">Reference proteome</keyword>
<dbReference type="PRINTS" id="PR00081">
    <property type="entry name" value="GDHRDH"/>
</dbReference>
<accession>A0ABS5U519</accession>
<gene>
    <name evidence="5" type="ORF">KJB30_03130</name>
</gene>
<dbReference type="PRINTS" id="PR00080">
    <property type="entry name" value="SDRFAMILY"/>
</dbReference>
<comment type="similarity">
    <text evidence="1 3">Belongs to the short-chain dehydrogenases/reductases (SDR) family.</text>
</comment>
<evidence type="ECO:0000256" key="1">
    <source>
        <dbReference type="ARBA" id="ARBA00006484"/>
    </source>
</evidence>
<organism evidence="5 6">
    <name type="scientific">Pelotalea chapellei</name>
    <dbReference type="NCBI Taxonomy" id="44671"/>
    <lineage>
        <taxon>Bacteria</taxon>
        <taxon>Pseudomonadati</taxon>
        <taxon>Thermodesulfobacteriota</taxon>
        <taxon>Desulfuromonadia</taxon>
        <taxon>Geobacterales</taxon>
        <taxon>Geobacteraceae</taxon>
        <taxon>Pelotalea</taxon>
    </lineage>
</organism>
<dbReference type="SUPFAM" id="SSF51735">
    <property type="entry name" value="NAD(P)-binding Rossmann-fold domains"/>
    <property type="match status" value="1"/>
</dbReference>
<comment type="caution">
    <text evidence="5">The sequence shown here is derived from an EMBL/GenBank/DDBJ whole genome shotgun (WGS) entry which is preliminary data.</text>
</comment>
<keyword evidence="2" id="KW-0560">Oxidoreductase</keyword>
<dbReference type="Gene3D" id="3.40.50.720">
    <property type="entry name" value="NAD(P)-binding Rossmann-like Domain"/>
    <property type="match status" value="1"/>
</dbReference>
<evidence type="ECO:0000313" key="5">
    <source>
        <dbReference type="EMBL" id="MBT1070768.1"/>
    </source>
</evidence>
<reference evidence="5 6" key="1">
    <citation type="submission" date="2021-05" db="EMBL/GenBank/DDBJ databases">
        <title>The draft genome of Geobacter chapellei DSM 13688.</title>
        <authorList>
            <person name="Xu Z."/>
            <person name="Masuda Y."/>
            <person name="Itoh H."/>
            <person name="Senoo K."/>
        </authorList>
    </citation>
    <scope>NUCLEOTIDE SEQUENCE [LARGE SCALE GENOMIC DNA]</scope>
    <source>
        <strain evidence="5 6">DSM 13688</strain>
    </source>
</reference>